<dbReference type="InterPro" id="IPR039608">
    <property type="entry name" value="VQ_1/10"/>
</dbReference>
<dbReference type="PANTHER" id="PTHR34777">
    <property type="entry name" value="VQ MOTIF-CONTAINING PROTEIN 10"/>
    <property type="match status" value="1"/>
</dbReference>
<evidence type="ECO:0000313" key="3">
    <source>
        <dbReference type="EMBL" id="KAG0455317.1"/>
    </source>
</evidence>
<keyword evidence="5" id="KW-1185">Reference proteome</keyword>
<evidence type="ECO:0000313" key="5">
    <source>
        <dbReference type="Proteomes" id="UP000636800"/>
    </source>
</evidence>
<dbReference type="Proteomes" id="UP000636800">
    <property type="component" value="Chromosome 13"/>
</dbReference>
<dbReference type="PANTHER" id="PTHR34777:SF1">
    <property type="entry name" value="VQ MOTIF-CONTAINING PROTEIN 10"/>
    <property type="match status" value="1"/>
</dbReference>
<dbReference type="OrthoDB" id="691083at2759"/>
<comment type="caution">
    <text evidence="3">The sequence shown here is derived from an EMBL/GenBank/DDBJ whole genome shotgun (WGS) entry which is preliminary data.</text>
</comment>
<dbReference type="InterPro" id="IPR008889">
    <property type="entry name" value="VQ"/>
</dbReference>
<feature type="compositionally biased region" description="Polar residues" evidence="1">
    <location>
        <begin position="56"/>
        <end position="66"/>
    </location>
</feature>
<dbReference type="Pfam" id="PF05678">
    <property type="entry name" value="VQ"/>
    <property type="match status" value="1"/>
</dbReference>
<reference evidence="5 6" key="1">
    <citation type="journal article" date="2020" name="Nat. Food">
        <title>A phased Vanilla planifolia genome enables genetic improvement of flavour and production.</title>
        <authorList>
            <person name="Hasing T."/>
            <person name="Tang H."/>
            <person name="Brym M."/>
            <person name="Khazi F."/>
            <person name="Huang T."/>
            <person name="Chambers A.H."/>
        </authorList>
    </citation>
    <scope>NUCLEOTIDE SEQUENCE [LARGE SCALE GENOMIC DNA]</scope>
    <source>
        <tissue evidence="3">Leaf</tissue>
    </source>
</reference>
<dbReference type="EMBL" id="JADCNM010000013">
    <property type="protein sequence ID" value="KAG0456493.1"/>
    <property type="molecule type" value="Genomic_DNA"/>
</dbReference>
<dbReference type="Proteomes" id="UP000639772">
    <property type="component" value="Chromosome 13"/>
</dbReference>
<evidence type="ECO:0000313" key="4">
    <source>
        <dbReference type="EMBL" id="KAG0456493.1"/>
    </source>
</evidence>
<gene>
    <name evidence="4" type="ORF">HPP92_024281</name>
    <name evidence="3" type="ORF">HPP92_024609</name>
</gene>
<dbReference type="AlphaFoldDB" id="A0A835UBB4"/>
<evidence type="ECO:0000313" key="6">
    <source>
        <dbReference type="Proteomes" id="UP000639772"/>
    </source>
</evidence>
<name>A0A835UBB4_VANPL</name>
<evidence type="ECO:0000256" key="1">
    <source>
        <dbReference type="SAM" id="MobiDB-lite"/>
    </source>
</evidence>
<protein>
    <recommendedName>
        <fullName evidence="2">VQ domain-containing protein</fullName>
    </recommendedName>
</protein>
<proteinExistence type="predicted"/>
<organism evidence="3 5">
    <name type="scientific">Vanilla planifolia</name>
    <name type="common">Vanilla</name>
    <dbReference type="NCBI Taxonomy" id="51239"/>
    <lineage>
        <taxon>Eukaryota</taxon>
        <taxon>Viridiplantae</taxon>
        <taxon>Streptophyta</taxon>
        <taxon>Embryophyta</taxon>
        <taxon>Tracheophyta</taxon>
        <taxon>Spermatophyta</taxon>
        <taxon>Magnoliopsida</taxon>
        <taxon>Liliopsida</taxon>
        <taxon>Asparagales</taxon>
        <taxon>Orchidaceae</taxon>
        <taxon>Vanilloideae</taxon>
        <taxon>Vanilleae</taxon>
        <taxon>Vanilla</taxon>
    </lineage>
</organism>
<dbReference type="EMBL" id="JADCNL010000013">
    <property type="protein sequence ID" value="KAG0455317.1"/>
    <property type="molecule type" value="Genomic_DNA"/>
</dbReference>
<sequence>MSCGREREAKVVVIETRFVQTDTLRFKSVVQQLTGRDAGELPSAAVDEDMLAEGGQWQQRGPTSAPSVGAGRDDDCYDEMSIEEFCSLWE</sequence>
<feature type="region of interest" description="Disordered" evidence="1">
    <location>
        <begin position="54"/>
        <end position="74"/>
    </location>
</feature>
<accession>A0A835UBB4</accession>
<feature type="domain" description="VQ" evidence="2">
    <location>
        <begin position="14"/>
        <end position="38"/>
    </location>
</feature>
<evidence type="ECO:0000259" key="2">
    <source>
        <dbReference type="Pfam" id="PF05678"/>
    </source>
</evidence>